<sequence>MTLWFVLPCREHKPSAPEPVDGQWAQELLKEIVDSPELGKRGEAWFAAQLVAFLLVAFPPDGLRALLDAAGWLTIAGGLGLAYGGIGLAFVGLSLALGDDLRLVFAILTLASYEEELLVEKWGAQYEEYKRSTKKLIPYIW</sequence>
<dbReference type="OrthoDB" id="422086at2759"/>
<keyword evidence="1" id="KW-0812">Transmembrane</keyword>
<accession>E1Z8S7</accession>
<dbReference type="STRING" id="554065.E1Z8S7"/>
<evidence type="ECO:0008006" key="4">
    <source>
        <dbReference type="Google" id="ProtNLM"/>
    </source>
</evidence>
<gene>
    <name evidence="2" type="ORF">CHLNCDRAFT_142805</name>
</gene>
<feature type="transmembrane region" description="Helical" evidence="1">
    <location>
        <begin position="44"/>
        <end position="60"/>
    </location>
</feature>
<protein>
    <recommendedName>
        <fullName evidence="4">Steroid 5-alpha reductase C-terminal domain-containing protein</fullName>
    </recommendedName>
</protein>
<proteinExistence type="predicted"/>
<dbReference type="AlphaFoldDB" id="E1Z8S7"/>
<evidence type="ECO:0000256" key="1">
    <source>
        <dbReference type="SAM" id="Phobius"/>
    </source>
</evidence>
<dbReference type="GeneID" id="17357213"/>
<feature type="transmembrane region" description="Helical" evidence="1">
    <location>
        <begin position="72"/>
        <end position="97"/>
    </location>
</feature>
<name>E1Z8S7_CHLVA</name>
<keyword evidence="1" id="KW-0472">Membrane</keyword>
<dbReference type="RefSeq" id="XP_005849761.1">
    <property type="nucleotide sequence ID" value="XM_005849699.1"/>
</dbReference>
<dbReference type="KEGG" id="cvr:CHLNCDRAFT_142805"/>
<evidence type="ECO:0000313" key="2">
    <source>
        <dbReference type="EMBL" id="EFN57659.1"/>
    </source>
</evidence>
<evidence type="ECO:0000313" key="3">
    <source>
        <dbReference type="Proteomes" id="UP000008141"/>
    </source>
</evidence>
<dbReference type="InParanoid" id="E1Z8S7"/>
<keyword evidence="1" id="KW-1133">Transmembrane helix</keyword>
<dbReference type="Proteomes" id="UP000008141">
    <property type="component" value="Unassembled WGS sequence"/>
</dbReference>
<dbReference type="Gene3D" id="1.20.120.1630">
    <property type="match status" value="1"/>
</dbReference>
<keyword evidence="3" id="KW-1185">Reference proteome</keyword>
<dbReference type="EMBL" id="GL433839">
    <property type="protein sequence ID" value="EFN57659.1"/>
    <property type="molecule type" value="Genomic_DNA"/>
</dbReference>
<organism evidence="3">
    <name type="scientific">Chlorella variabilis</name>
    <name type="common">Green alga</name>
    <dbReference type="NCBI Taxonomy" id="554065"/>
    <lineage>
        <taxon>Eukaryota</taxon>
        <taxon>Viridiplantae</taxon>
        <taxon>Chlorophyta</taxon>
        <taxon>core chlorophytes</taxon>
        <taxon>Trebouxiophyceae</taxon>
        <taxon>Chlorellales</taxon>
        <taxon>Chlorellaceae</taxon>
        <taxon>Chlorella clade</taxon>
        <taxon>Chlorella</taxon>
    </lineage>
</organism>
<reference evidence="2 3" key="1">
    <citation type="journal article" date="2010" name="Plant Cell">
        <title>The Chlorella variabilis NC64A genome reveals adaptation to photosymbiosis, coevolution with viruses, and cryptic sex.</title>
        <authorList>
            <person name="Blanc G."/>
            <person name="Duncan G."/>
            <person name="Agarkova I."/>
            <person name="Borodovsky M."/>
            <person name="Gurnon J."/>
            <person name="Kuo A."/>
            <person name="Lindquist E."/>
            <person name="Lucas S."/>
            <person name="Pangilinan J."/>
            <person name="Polle J."/>
            <person name="Salamov A."/>
            <person name="Terry A."/>
            <person name="Yamada T."/>
            <person name="Dunigan D.D."/>
            <person name="Grigoriev I.V."/>
            <person name="Claverie J.M."/>
            <person name="Van Etten J.L."/>
        </authorList>
    </citation>
    <scope>NUCLEOTIDE SEQUENCE [LARGE SCALE GENOMIC DNA]</scope>
    <source>
        <strain evidence="2 3">NC64A</strain>
    </source>
</reference>